<evidence type="ECO:0000259" key="9">
    <source>
        <dbReference type="PROSITE" id="PS50850"/>
    </source>
</evidence>
<keyword evidence="5 8" id="KW-0812">Transmembrane</keyword>
<evidence type="ECO:0000256" key="6">
    <source>
        <dbReference type="ARBA" id="ARBA00022989"/>
    </source>
</evidence>
<feature type="transmembrane region" description="Helical" evidence="8">
    <location>
        <begin position="369"/>
        <end position="390"/>
    </location>
</feature>
<evidence type="ECO:0000256" key="3">
    <source>
        <dbReference type="ARBA" id="ARBA00022448"/>
    </source>
</evidence>
<comment type="caution">
    <text evidence="10">The sequence shown here is derived from an EMBL/GenBank/DDBJ whole genome shotgun (WGS) entry which is preliminary data.</text>
</comment>
<feature type="transmembrane region" description="Helical" evidence="8">
    <location>
        <begin position="219"/>
        <end position="243"/>
    </location>
</feature>
<evidence type="ECO:0000256" key="4">
    <source>
        <dbReference type="ARBA" id="ARBA00022475"/>
    </source>
</evidence>
<dbReference type="InterPro" id="IPR011701">
    <property type="entry name" value="MFS"/>
</dbReference>
<dbReference type="SUPFAM" id="SSF103473">
    <property type="entry name" value="MFS general substrate transporter"/>
    <property type="match status" value="1"/>
</dbReference>
<dbReference type="InterPro" id="IPR020846">
    <property type="entry name" value="MFS_dom"/>
</dbReference>
<feature type="transmembrane region" description="Helical" evidence="8">
    <location>
        <begin position="52"/>
        <end position="70"/>
    </location>
</feature>
<gene>
    <name evidence="10" type="ORF">ACFOUV_13365</name>
</gene>
<keyword evidence="7 8" id="KW-0472">Membrane</keyword>
<feature type="transmembrane region" description="Helical" evidence="8">
    <location>
        <begin position="12"/>
        <end position="32"/>
    </location>
</feature>
<dbReference type="PANTHER" id="PTHR43271:SF1">
    <property type="entry name" value="INNER MEMBRANE TRANSPORT PROTEIN YNFM"/>
    <property type="match status" value="1"/>
</dbReference>
<comment type="subcellular location">
    <subcellularLocation>
        <location evidence="1">Cell membrane</location>
        <topology evidence="1">Multi-pass membrane protein</topology>
    </subcellularLocation>
</comment>
<dbReference type="PROSITE" id="PS50850">
    <property type="entry name" value="MFS"/>
    <property type="match status" value="1"/>
</dbReference>
<dbReference type="Pfam" id="PF07690">
    <property type="entry name" value="MFS_1"/>
    <property type="match status" value="1"/>
</dbReference>
<sequence>MNMNERYQTRGSDLILTLLLFCCALFVVSSVYVTTPLTSQFSEIFHVEPSVAAWPTSIFSVFYAIGFLIFGPLSDRFGRKPIILFGLCCLTAVSISIGFIDDFLLFVLLRGLQGLVAATFAPSALAYVYDVFPTTKIATVIGFISFGFVTAGIFGQVVAGIINQTFDWQKIFLIFGGLYFSCAIAVYFFLYENRTEAKSMIIKDYFLTVKRIFTDKNLLICYLITMMLLLTFIGMYTILGAYLSSSPFYLSDKEILTIRAVGVIGMILSLLAGSLIKRYGLLLVFRTGLFMSVVGLVAVGMATNLVVIALMSIFYVAGISITFPAIMLLVGNFGGKERAMAASFYAFILFIGATLGPLLSIWLMHHGSYFITLIVLAALMAIGLTASFFIDEKEEARF</sequence>
<evidence type="ECO:0000313" key="11">
    <source>
        <dbReference type="Proteomes" id="UP001595772"/>
    </source>
</evidence>
<proteinExistence type="inferred from homology"/>
<evidence type="ECO:0000256" key="8">
    <source>
        <dbReference type="SAM" id="Phobius"/>
    </source>
</evidence>
<evidence type="ECO:0000256" key="1">
    <source>
        <dbReference type="ARBA" id="ARBA00004651"/>
    </source>
</evidence>
<evidence type="ECO:0000256" key="2">
    <source>
        <dbReference type="ARBA" id="ARBA00008335"/>
    </source>
</evidence>
<dbReference type="PANTHER" id="PTHR43271">
    <property type="entry name" value="BLL2771 PROTEIN"/>
    <property type="match status" value="1"/>
</dbReference>
<accession>A0ABV8H0Q7</accession>
<feature type="transmembrane region" description="Helical" evidence="8">
    <location>
        <begin position="255"/>
        <end position="276"/>
    </location>
</feature>
<keyword evidence="11" id="KW-1185">Reference proteome</keyword>
<feature type="transmembrane region" description="Helical" evidence="8">
    <location>
        <begin position="283"/>
        <end position="302"/>
    </location>
</feature>
<dbReference type="CDD" id="cd17324">
    <property type="entry name" value="MFS_NepI_like"/>
    <property type="match status" value="1"/>
</dbReference>
<feature type="domain" description="Major facilitator superfamily (MFS) profile" evidence="9">
    <location>
        <begin position="15"/>
        <end position="395"/>
    </location>
</feature>
<feature type="transmembrane region" description="Helical" evidence="8">
    <location>
        <begin position="308"/>
        <end position="330"/>
    </location>
</feature>
<protein>
    <submittedName>
        <fullName evidence="10">MFS transporter</fullName>
    </submittedName>
</protein>
<dbReference type="EMBL" id="JBHSAO010000010">
    <property type="protein sequence ID" value="MFC4024786.1"/>
    <property type="molecule type" value="Genomic_DNA"/>
</dbReference>
<reference evidence="11" key="1">
    <citation type="journal article" date="2019" name="Int. J. Syst. Evol. Microbiol.">
        <title>The Global Catalogue of Microorganisms (GCM) 10K type strain sequencing project: providing services to taxonomists for standard genome sequencing and annotation.</title>
        <authorList>
            <consortium name="The Broad Institute Genomics Platform"/>
            <consortium name="The Broad Institute Genome Sequencing Center for Infectious Disease"/>
            <person name="Wu L."/>
            <person name="Ma J."/>
        </authorList>
    </citation>
    <scope>NUCLEOTIDE SEQUENCE [LARGE SCALE GENOMIC DNA]</scope>
    <source>
        <strain evidence="11">IBRC-M 10703</strain>
    </source>
</reference>
<name>A0ABV8H0Q7_9BACI</name>
<feature type="transmembrane region" description="Helical" evidence="8">
    <location>
        <begin position="342"/>
        <end position="363"/>
    </location>
</feature>
<evidence type="ECO:0000313" key="10">
    <source>
        <dbReference type="EMBL" id="MFC4024786.1"/>
    </source>
</evidence>
<dbReference type="InterPro" id="IPR036259">
    <property type="entry name" value="MFS_trans_sf"/>
</dbReference>
<organism evidence="10 11">
    <name type="scientific">Oceanobacillus longus</name>
    <dbReference type="NCBI Taxonomy" id="930120"/>
    <lineage>
        <taxon>Bacteria</taxon>
        <taxon>Bacillati</taxon>
        <taxon>Bacillota</taxon>
        <taxon>Bacilli</taxon>
        <taxon>Bacillales</taxon>
        <taxon>Bacillaceae</taxon>
        <taxon>Oceanobacillus</taxon>
    </lineage>
</organism>
<dbReference type="Gene3D" id="1.20.1250.20">
    <property type="entry name" value="MFS general substrate transporter like domains"/>
    <property type="match status" value="1"/>
</dbReference>
<keyword evidence="4" id="KW-1003">Cell membrane</keyword>
<feature type="transmembrane region" description="Helical" evidence="8">
    <location>
        <begin position="82"/>
        <end position="100"/>
    </location>
</feature>
<feature type="transmembrane region" description="Helical" evidence="8">
    <location>
        <begin position="106"/>
        <end position="128"/>
    </location>
</feature>
<feature type="transmembrane region" description="Helical" evidence="8">
    <location>
        <begin position="168"/>
        <end position="190"/>
    </location>
</feature>
<dbReference type="RefSeq" id="WP_379497287.1">
    <property type="nucleotide sequence ID" value="NZ_JBHSAO010000010.1"/>
</dbReference>
<keyword evidence="3" id="KW-0813">Transport</keyword>
<feature type="transmembrane region" description="Helical" evidence="8">
    <location>
        <begin position="140"/>
        <end position="162"/>
    </location>
</feature>
<evidence type="ECO:0000256" key="5">
    <source>
        <dbReference type="ARBA" id="ARBA00022692"/>
    </source>
</evidence>
<keyword evidence="6 8" id="KW-1133">Transmembrane helix</keyword>
<evidence type="ECO:0000256" key="7">
    <source>
        <dbReference type="ARBA" id="ARBA00023136"/>
    </source>
</evidence>
<comment type="similarity">
    <text evidence="2">Belongs to the major facilitator superfamily.</text>
</comment>
<dbReference type="Proteomes" id="UP001595772">
    <property type="component" value="Unassembled WGS sequence"/>
</dbReference>